<protein>
    <submittedName>
        <fullName evidence="4">Uncharacterized protein SAMR0240</fullName>
    </submittedName>
</protein>
<evidence type="ECO:0000256" key="1">
    <source>
        <dbReference type="ARBA" id="ARBA00022763"/>
    </source>
</evidence>
<reference evidence="4" key="1">
    <citation type="journal article" date="2006" name="J. Bacteriol.">
        <title>Intraspecific variability of the terminal inverted repeats of the linear chromosome of Streptomyces ambofaciens.</title>
        <authorList>
            <person name="Choulet F."/>
            <person name="Gallois A."/>
            <person name="Aigle B."/>
            <person name="Mangenot S."/>
            <person name="Gerbaud C."/>
            <person name="Truong C."/>
            <person name="Francou F.X."/>
            <person name="Borges F."/>
            <person name="Fourrier C."/>
            <person name="Guerineau M."/>
            <person name="Decaris B."/>
            <person name="Barbe V."/>
            <person name="Pernodet J.L."/>
            <person name="Leblond P."/>
        </authorList>
    </citation>
    <scope>NUCLEOTIDE SEQUENCE</scope>
    <source>
        <strain evidence="4">ATCC 23877</strain>
    </source>
</reference>
<proteinExistence type="predicted"/>
<dbReference type="EMBL" id="CP012382">
    <property type="protein sequence ID" value="AKZ60430.1"/>
    <property type="molecule type" value="Genomic_DNA"/>
</dbReference>
<reference evidence="5" key="3">
    <citation type="journal article" date="2006" name="Mol. Biol. Evol.">
        <title>Evolution of the terminal regions of the Streptomyces linear chromosome.</title>
        <authorList>
            <person name="Choulet F."/>
            <person name="Aigle B."/>
            <person name="Gallois A."/>
            <person name="Mangenot S."/>
            <person name="Gerbaud C."/>
            <person name="Truong C."/>
            <person name="Francou F.X."/>
            <person name="Fourrier C."/>
            <person name="Guerineau M."/>
            <person name="Decaris B."/>
            <person name="Barbe V."/>
            <person name="Pernodet J.L."/>
            <person name="Leblond P."/>
        </authorList>
    </citation>
    <scope>NUCLEOTIDE SEQUENCE</scope>
    <source>
        <strain evidence="5">ATCC 23877</strain>
    </source>
</reference>
<sequence length="98" mass="10067">MQALPPTAALMELKGALRILGPDTHRLGEILRVRILSRLGVDVRVGIGPSITVAATASAQVAPPGGVLTVAPGRVTKGSPRRRSKPSTVSAPSGRRTA</sequence>
<dbReference type="SUPFAM" id="SSF56672">
    <property type="entry name" value="DNA/RNA polymerases"/>
    <property type="match status" value="1"/>
</dbReference>
<accession>Q1RQJ6</accession>
<evidence type="ECO:0000313" key="3">
    <source>
        <dbReference type="EMBL" id="AKZ60430.1"/>
    </source>
</evidence>
<dbReference type="InterPro" id="IPR043502">
    <property type="entry name" value="DNA/RNA_pol_sf"/>
</dbReference>
<dbReference type="PANTHER" id="PTHR35369">
    <property type="entry name" value="BLR3025 PROTEIN-RELATED"/>
    <property type="match status" value="1"/>
</dbReference>
<dbReference type="EMBL" id="AM238664">
    <property type="protein sequence ID" value="CAJ87950.1"/>
    <property type="molecule type" value="Genomic_DNA"/>
</dbReference>
<evidence type="ECO:0000313" key="4">
    <source>
        <dbReference type="EMBL" id="CAI78443.1"/>
    </source>
</evidence>
<evidence type="ECO:0000313" key="5">
    <source>
        <dbReference type="EMBL" id="CAJ87950.1"/>
    </source>
</evidence>
<evidence type="ECO:0000256" key="2">
    <source>
        <dbReference type="SAM" id="MobiDB-lite"/>
    </source>
</evidence>
<reference evidence="6" key="4">
    <citation type="journal article" date="2015" name="J. Biotechnol.">
        <title>Complete genome sequence of Streptomyces ambofaciens ATCC 23877, the spiramycin producer.</title>
        <authorList>
            <person name="Thibessard A."/>
            <person name="Haas D."/>
            <person name="Gerbaud C."/>
            <person name="Aigle B."/>
            <person name="Lautru S."/>
            <person name="Pernodet J.L."/>
            <person name="Leblond P."/>
        </authorList>
    </citation>
    <scope>NUCLEOTIDE SEQUENCE [LARGE SCALE GENOMIC DNA]</scope>
    <source>
        <strain evidence="6">ATCC 23877 / 3486 / DSM 40053 / JCM 4204 / NBRC 12836 / NRRL B-2516</strain>
    </source>
</reference>
<dbReference type="AlphaFoldDB" id="Q1RQJ6"/>
<feature type="region of interest" description="Disordered" evidence="2">
    <location>
        <begin position="63"/>
        <end position="98"/>
    </location>
</feature>
<dbReference type="EMBL" id="AJ937741">
    <property type="protein sequence ID" value="CAI78443.1"/>
    <property type="molecule type" value="Genomic_DNA"/>
</dbReference>
<dbReference type="KEGG" id="samb:SAM23877_7389"/>
<evidence type="ECO:0000313" key="6">
    <source>
        <dbReference type="Proteomes" id="UP000061018"/>
    </source>
</evidence>
<keyword evidence="1" id="KW-0227">DNA damage</keyword>
<dbReference type="Proteomes" id="UP000061018">
    <property type="component" value="Chromosome"/>
</dbReference>
<reference evidence="3" key="5">
    <citation type="submission" date="2015-07" db="EMBL/GenBank/DDBJ databases">
        <title>Complete genome sequence of Streptomyces ambofaciens ATCC 23877, the spiramycin producer.</title>
        <authorList>
            <person name="Thibessard A."/>
            <person name="Haas D."/>
            <person name="Gerbaud C."/>
            <person name="Aigle B."/>
            <person name="Lautru S."/>
            <person name="Pernodet J.-L."/>
            <person name="Leblond P."/>
        </authorList>
    </citation>
    <scope>NUCLEOTIDE SEQUENCE [LARGE SCALE GENOMIC DNA]</scope>
    <source>
        <strain evidence="3">ATCC 23877</strain>
    </source>
</reference>
<organism evidence="4">
    <name type="scientific">Streptomyces ambofaciens (strain ATCC 23877 / 3486 / DSM 40053 / JCM 4204 / NBRC 12836 / NRRL B-2516)</name>
    <dbReference type="NCBI Taxonomy" id="278992"/>
    <lineage>
        <taxon>Bacteria</taxon>
        <taxon>Bacillati</taxon>
        <taxon>Actinomycetota</taxon>
        <taxon>Actinomycetes</taxon>
        <taxon>Kitasatosporales</taxon>
        <taxon>Streptomycetaceae</taxon>
        <taxon>Streptomyces</taxon>
    </lineage>
</organism>
<dbReference type="PANTHER" id="PTHR35369:SF2">
    <property type="entry name" value="BLR3025 PROTEIN"/>
    <property type="match status" value="1"/>
</dbReference>
<dbReference type="GO" id="GO:0006281">
    <property type="term" value="P:DNA repair"/>
    <property type="evidence" value="ECO:0007669"/>
    <property type="project" value="TreeGrafter"/>
</dbReference>
<dbReference type="InterPro" id="IPR050356">
    <property type="entry name" value="SulA_CellDiv_inhibitor"/>
</dbReference>
<gene>
    <name evidence="3" type="ORF">SAM23877_7389</name>
    <name evidence="4" type="ORF">SAMR0240</name>
    <name evidence="5" type="ORF">SAMR0241</name>
</gene>
<name>Q1RQJ6_STRA7</name>
<reference evidence="5" key="2">
    <citation type="journal article" date="2006" name="Microbiology (Mosc.)">
        <title>Multiple biosynthetic and uptake systems mediate siderophore-dependent iron acquisition in Streptomyces coelicolor A3(2) and Streptomyces ambofaciens ATCC 23877.</title>
        <authorList>
            <person name="Barona-Gomez F."/>
            <person name="Lautru S."/>
            <person name="Francou F.X."/>
            <person name="Leblond P."/>
            <person name="Pernodet J.L."/>
            <person name="Challis G.L."/>
        </authorList>
    </citation>
    <scope>NUCLEOTIDE SEQUENCE</scope>
    <source>
        <strain evidence="5">ATCC 23877</strain>
    </source>
</reference>